<name>A0A0M8MNB1_9MICO</name>
<evidence type="ECO:0000313" key="2">
    <source>
        <dbReference type="EMBL" id="KOS10974.1"/>
    </source>
</evidence>
<evidence type="ECO:0000313" key="3">
    <source>
        <dbReference type="Proteomes" id="UP000037737"/>
    </source>
</evidence>
<gene>
    <name evidence="2" type="ORF">XI38_06740</name>
</gene>
<dbReference type="PROSITE" id="PS51257">
    <property type="entry name" value="PROKAR_LIPOPROTEIN"/>
    <property type="match status" value="1"/>
</dbReference>
<sequence length="321" mass="35886">MQKTRAHSVAGAAALLLVLTGCTAASDGESAQQESPLGEYMAALWGGDLSEDEQAAMFEAQNLEREELMATCMKEQGFDYAPNVDTGASYSSGEEWQPDDREWVAQYGYGMVRWPGMDEQPDAEEVYEDPNQEYVASLTATEQTAFYEALYGPSVPEEELDENGSYEWNWETAGCYGWAQHEIDGDNPLTSEEFAPLMEEINQFYTDLDSASGMSEIDAEWAACMSEAGHAGFARQSEAMTSINDELNAYYENQTEWVEDDPALDELAEREIELALADLDCRESTDYRERRQEVVVALEEQFIADHQVELDAMKAAAEQRS</sequence>
<feature type="signal peptide" evidence="1">
    <location>
        <begin position="1"/>
        <end position="24"/>
    </location>
</feature>
<dbReference type="Proteomes" id="UP000037737">
    <property type="component" value="Unassembled WGS sequence"/>
</dbReference>
<keyword evidence="3" id="KW-1185">Reference proteome</keyword>
<evidence type="ECO:0000256" key="1">
    <source>
        <dbReference type="SAM" id="SignalP"/>
    </source>
</evidence>
<dbReference type="AlphaFoldDB" id="A0A0M8MNB1"/>
<comment type="caution">
    <text evidence="2">The sequence shown here is derived from an EMBL/GenBank/DDBJ whole genome shotgun (WGS) entry which is preliminary data.</text>
</comment>
<feature type="chain" id="PRO_5039031744" evidence="1">
    <location>
        <begin position="25"/>
        <end position="321"/>
    </location>
</feature>
<keyword evidence="1" id="KW-0732">Signal</keyword>
<dbReference type="OrthoDB" id="3403621at2"/>
<protein>
    <submittedName>
        <fullName evidence="2">Uncharacterized protein</fullName>
    </submittedName>
</protein>
<dbReference type="KEGG" id="mcw:A8L33_08420"/>
<proteinExistence type="predicted"/>
<reference evidence="2" key="1">
    <citation type="submission" date="2015-04" db="EMBL/GenBank/DDBJ databases">
        <title>Complete genome sequence of Microbacterium chocolatum SIT 101, a bacterium enantioselectively hydrolyzing mesomeric diesters.</title>
        <authorList>
            <person name="Li X."/>
            <person name="Xu Y."/>
        </authorList>
    </citation>
    <scope>NUCLEOTIDE SEQUENCE [LARGE SCALE GENOMIC DNA]</scope>
    <source>
        <strain evidence="2">SIT 101</strain>
    </source>
</reference>
<accession>A0A0M8MNB1</accession>
<dbReference type="PATRIC" id="fig|84292.3.peg.1375"/>
<dbReference type="EMBL" id="LAVO01000006">
    <property type="protein sequence ID" value="KOS10974.1"/>
    <property type="molecule type" value="Genomic_DNA"/>
</dbReference>
<organism evidence="2 3">
    <name type="scientific">Microbacterium aurantiacum</name>
    <dbReference type="NCBI Taxonomy" id="162393"/>
    <lineage>
        <taxon>Bacteria</taxon>
        <taxon>Bacillati</taxon>
        <taxon>Actinomycetota</taxon>
        <taxon>Actinomycetes</taxon>
        <taxon>Micrococcales</taxon>
        <taxon>Microbacteriaceae</taxon>
        <taxon>Microbacterium</taxon>
    </lineage>
</organism>